<keyword evidence="3" id="KW-1185">Reference proteome</keyword>
<dbReference type="EMBL" id="LXQA010090168">
    <property type="protein sequence ID" value="MCI13916.1"/>
    <property type="molecule type" value="Genomic_DNA"/>
</dbReference>
<dbReference type="AlphaFoldDB" id="A0A392PRH5"/>
<accession>A0A392PRH5</accession>
<name>A0A392PRH5_9FABA</name>
<sequence>MSRHPTRHRETQSKPVLWKCHYCGRNGHIRPFCYKLYGYPRRPNMTRPKQGENKVMKEWKPRVIDVSFIAHTSLRESSREDWYFDSGCSRHMTGVKNYLTNIEAYTTSFVTFGDGAKGEIKGIGKLAHSGLPKLDDVLLVKGLTANLISISQLCDQGLKVNFTEGECLVSNDKNEVVMRGVRSKDNCYLWAPQEQAHSSTCLVTKEDEVKLWH</sequence>
<reference evidence="2 3" key="1">
    <citation type="journal article" date="2018" name="Front. Plant Sci.">
        <title>Red Clover (Trifolium pratense) and Zigzag Clover (T. medium) - A Picture of Genomic Similarities and Differences.</title>
        <authorList>
            <person name="Dluhosova J."/>
            <person name="Istvanek J."/>
            <person name="Nedelnik J."/>
            <person name="Repkova J."/>
        </authorList>
    </citation>
    <scope>NUCLEOTIDE SEQUENCE [LARGE SCALE GENOMIC DNA]</scope>
    <source>
        <strain evidence="3">cv. 10/8</strain>
        <tissue evidence="2">Leaf</tissue>
    </source>
</reference>
<feature type="domain" description="Retrovirus-related Pol polyprotein from transposon TNT 1-94-like beta-barrel" evidence="1">
    <location>
        <begin position="82"/>
        <end position="157"/>
    </location>
</feature>
<dbReference type="Proteomes" id="UP000265520">
    <property type="component" value="Unassembled WGS sequence"/>
</dbReference>
<proteinExistence type="predicted"/>
<evidence type="ECO:0000313" key="3">
    <source>
        <dbReference type="Proteomes" id="UP000265520"/>
    </source>
</evidence>
<dbReference type="InterPro" id="IPR054722">
    <property type="entry name" value="PolX-like_BBD"/>
</dbReference>
<dbReference type="Pfam" id="PF22936">
    <property type="entry name" value="Pol_BBD"/>
    <property type="match status" value="1"/>
</dbReference>
<evidence type="ECO:0000259" key="1">
    <source>
        <dbReference type="Pfam" id="PF22936"/>
    </source>
</evidence>
<comment type="caution">
    <text evidence="2">The sequence shown here is derived from an EMBL/GenBank/DDBJ whole genome shotgun (WGS) entry which is preliminary data.</text>
</comment>
<protein>
    <submittedName>
        <fullName evidence="2">Gag-pol polyprotein</fullName>
    </submittedName>
</protein>
<organism evidence="2 3">
    <name type="scientific">Trifolium medium</name>
    <dbReference type="NCBI Taxonomy" id="97028"/>
    <lineage>
        <taxon>Eukaryota</taxon>
        <taxon>Viridiplantae</taxon>
        <taxon>Streptophyta</taxon>
        <taxon>Embryophyta</taxon>
        <taxon>Tracheophyta</taxon>
        <taxon>Spermatophyta</taxon>
        <taxon>Magnoliopsida</taxon>
        <taxon>eudicotyledons</taxon>
        <taxon>Gunneridae</taxon>
        <taxon>Pentapetalae</taxon>
        <taxon>rosids</taxon>
        <taxon>fabids</taxon>
        <taxon>Fabales</taxon>
        <taxon>Fabaceae</taxon>
        <taxon>Papilionoideae</taxon>
        <taxon>50 kb inversion clade</taxon>
        <taxon>NPAAA clade</taxon>
        <taxon>Hologalegina</taxon>
        <taxon>IRL clade</taxon>
        <taxon>Trifolieae</taxon>
        <taxon>Trifolium</taxon>
    </lineage>
</organism>
<feature type="non-terminal residue" evidence="2">
    <location>
        <position position="213"/>
    </location>
</feature>
<evidence type="ECO:0000313" key="2">
    <source>
        <dbReference type="EMBL" id="MCI13916.1"/>
    </source>
</evidence>